<comment type="caution">
    <text evidence="4">The sequence shown here is derived from an EMBL/GenBank/DDBJ whole genome shotgun (WGS) entry which is preliminary data.</text>
</comment>
<dbReference type="SMART" id="SM00267">
    <property type="entry name" value="GGDEF"/>
    <property type="match status" value="1"/>
</dbReference>
<dbReference type="CDD" id="cd00077">
    <property type="entry name" value="HDc"/>
    <property type="match status" value="1"/>
</dbReference>
<dbReference type="SUPFAM" id="SSF55073">
    <property type="entry name" value="Nucleotide cyclase"/>
    <property type="match status" value="1"/>
</dbReference>
<dbReference type="Gene3D" id="3.30.70.270">
    <property type="match status" value="1"/>
</dbReference>
<evidence type="ECO:0000259" key="2">
    <source>
        <dbReference type="PROSITE" id="PS50887"/>
    </source>
</evidence>
<dbReference type="InterPro" id="IPR000160">
    <property type="entry name" value="GGDEF_dom"/>
</dbReference>
<dbReference type="PANTHER" id="PTHR43155">
    <property type="entry name" value="CYCLIC DI-GMP PHOSPHODIESTERASE PA4108-RELATED"/>
    <property type="match status" value="1"/>
</dbReference>
<proteinExistence type="predicted"/>
<dbReference type="PROSITE" id="PS50887">
    <property type="entry name" value="GGDEF"/>
    <property type="match status" value="1"/>
</dbReference>
<feature type="transmembrane region" description="Helical" evidence="1">
    <location>
        <begin position="34"/>
        <end position="53"/>
    </location>
</feature>
<gene>
    <name evidence="4" type="ORF">SDC9_117851</name>
</gene>
<dbReference type="AlphaFoldDB" id="A0A645BZE9"/>
<organism evidence="4">
    <name type="scientific">bioreactor metagenome</name>
    <dbReference type="NCBI Taxonomy" id="1076179"/>
    <lineage>
        <taxon>unclassified sequences</taxon>
        <taxon>metagenomes</taxon>
        <taxon>ecological metagenomes</taxon>
    </lineage>
</organism>
<evidence type="ECO:0008006" key="5">
    <source>
        <dbReference type="Google" id="ProtNLM"/>
    </source>
</evidence>
<evidence type="ECO:0000256" key="1">
    <source>
        <dbReference type="SAM" id="Phobius"/>
    </source>
</evidence>
<dbReference type="InterPro" id="IPR029787">
    <property type="entry name" value="Nucleotide_cyclase"/>
</dbReference>
<dbReference type="Pfam" id="PF13487">
    <property type="entry name" value="HD_5"/>
    <property type="match status" value="1"/>
</dbReference>
<dbReference type="PROSITE" id="PS51832">
    <property type="entry name" value="HD_GYP"/>
    <property type="match status" value="1"/>
</dbReference>
<dbReference type="InterPro" id="IPR043128">
    <property type="entry name" value="Rev_trsase/Diguanyl_cyclase"/>
</dbReference>
<feature type="domain" description="GGDEF" evidence="2">
    <location>
        <begin position="132"/>
        <end position="259"/>
    </location>
</feature>
<protein>
    <recommendedName>
        <fullName evidence="5">HD-GYP domain-containing protein</fullName>
    </recommendedName>
</protein>
<evidence type="ECO:0000313" key="4">
    <source>
        <dbReference type="EMBL" id="MPM70890.1"/>
    </source>
</evidence>
<keyword evidence="1" id="KW-1133">Transmembrane helix</keyword>
<dbReference type="PANTHER" id="PTHR43155:SF2">
    <property type="entry name" value="CYCLIC DI-GMP PHOSPHODIESTERASE PA4108"/>
    <property type="match status" value="1"/>
</dbReference>
<dbReference type="NCBIfam" id="TIGR00254">
    <property type="entry name" value="GGDEF"/>
    <property type="match status" value="1"/>
</dbReference>
<dbReference type="InterPro" id="IPR003607">
    <property type="entry name" value="HD/PDEase_dom"/>
</dbReference>
<dbReference type="EMBL" id="VSSQ01023764">
    <property type="protein sequence ID" value="MPM70890.1"/>
    <property type="molecule type" value="Genomic_DNA"/>
</dbReference>
<dbReference type="SMART" id="SM00471">
    <property type="entry name" value="HDc"/>
    <property type="match status" value="1"/>
</dbReference>
<dbReference type="NCBIfam" id="TIGR00277">
    <property type="entry name" value="HDIG"/>
    <property type="match status" value="1"/>
</dbReference>
<dbReference type="InterPro" id="IPR037522">
    <property type="entry name" value="HD_GYP_dom"/>
</dbReference>
<accession>A0A645BZE9</accession>
<feature type="transmembrane region" description="Helical" evidence="1">
    <location>
        <begin position="12"/>
        <end position="28"/>
    </location>
</feature>
<dbReference type="CDD" id="cd01949">
    <property type="entry name" value="GGDEF"/>
    <property type="match status" value="1"/>
</dbReference>
<feature type="domain" description="HD-GYP" evidence="3">
    <location>
        <begin position="251"/>
        <end position="440"/>
    </location>
</feature>
<dbReference type="InterPro" id="IPR006675">
    <property type="entry name" value="HDIG_dom"/>
</dbReference>
<keyword evidence="1" id="KW-0472">Membrane</keyword>
<evidence type="ECO:0000259" key="3">
    <source>
        <dbReference type="PROSITE" id="PS51832"/>
    </source>
</evidence>
<name>A0A645BZE9_9ZZZZ</name>
<dbReference type="Gene3D" id="1.10.3210.10">
    <property type="entry name" value="Hypothetical protein af1432"/>
    <property type="match status" value="1"/>
</dbReference>
<keyword evidence="1" id="KW-0812">Transmembrane</keyword>
<dbReference type="SUPFAM" id="SSF109604">
    <property type="entry name" value="HD-domain/PDEase-like"/>
    <property type="match status" value="1"/>
</dbReference>
<sequence>MFLFTAEKVSSDCQQVIYAIAIMLYVFLFKVRPFYSVLLFSVLFSVMILYANFLGMSHDIKVALIINCFILDFFALVIHRNIFSKSVQDYINQKTILKQNMELEYLSLHDPLTGLYNRRSFENRISAQKIEIPSVLCIMDLDGLKLINDAFGHYKGDYAIKVVSDLLKRYFQKDFKARIGGDEFIIIIEHETTEAVVDKIRHFADELKKTKISGIEISISTGCDVIYSKHLIKDVFKRAENIMYHKKLTERSARKEYAMKMLLTALYNHTLETQKHCYYVAIMSQIILSGFKDSPYNQESIKTAGMLHDIGKLSIPAYILHKRTPLEDKEREVLRQHCENGFKIASSVIDDYKITGAILHHHENYDGTGYPMGLSGREIPFFARIIAVADSFDAMVSKRAYTTKRDLREARFELRRCSGTQFDPEGVNKFLSIPLDELPY</sequence>
<reference evidence="4" key="1">
    <citation type="submission" date="2019-08" db="EMBL/GenBank/DDBJ databases">
        <authorList>
            <person name="Kucharzyk K."/>
            <person name="Murdoch R.W."/>
            <person name="Higgins S."/>
            <person name="Loffler F."/>
        </authorList>
    </citation>
    <scope>NUCLEOTIDE SEQUENCE</scope>
</reference>
<feature type="transmembrane region" description="Helical" evidence="1">
    <location>
        <begin position="60"/>
        <end position="78"/>
    </location>
</feature>
<dbReference type="Pfam" id="PF00990">
    <property type="entry name" value="GGDEF"/>
    <property type="match status" value="1"/>
</dbReference>